<dbReference type="PROSITE" id="PS51354">
    <property type="entry name" value="GLUTAREDOXIN_2"/>
    <property type="match status" value="1"/>
</dbReference>
<dbReference type="InterPro" id="IPR027095">
    <property type="entry name" value="Golgin-45"/>
</dbReference>
<dbReference type="GO" id="GO:0043001">
    <property type="term" value="P:Golgi to plasma membrane protein transport"/>
    <property type="evidence" value="ECO:0007669"/>
    <property type="project" value="InterPro"/>
</dbReference>
<evidence type="ECO:0000256" key="1">
    <source>
        <dbReference type="SAM" id="MobiDB-lite"/>
    </source>
</evidence>
<dbReference type="PANTHER" id="PTHR13066">
    <property type="entry name" value="BASIC LEUCINE ZIPPER NUCLEAR FACTOR 1 BLZF1 PROTEIN"/>
    <property type="match status" value="1"/>
</dbReference>
<dbReference type="InterPro" id="IPR013766">
    <property type="entry name" value="Thioredoxin_domain"/>
</dbReference>
<evidence type="ECO:0000313" key="4">
    <source>
        <dbReference type="EMBL" id="KOB72832.1"/>
    </source>
</evidence>
<feature type="domain" description="Thioredoxin" evidence="2">
    <location>
        <begin position="7"/>
        <end position="104"/>
    </location>
</feature>
<gene>
    <name evidence="4" type="ORF">OBRU01_12061</name>
</gene>
<comment type="caution">
    <text evidence="4">The sequence shown here is derived from an EMBL/GenBank/DDBJ whole genome shotgun (WGS) entry which is preliminary data.</text>
</comment>
<dbReference type="GO" id="GO:0000139">
    <property type="term" value="C:Golgi membrane"/>
    <property type="evidence" value="ECO:0007669"/>
    <property type="project" value="TreeGrafter"/>
</dbReference>
<feature type="domain" description="Glutaredoxin" evidence="3">
    <location>
        <begin position="137"/>
        <end position="165"/>
    </location>
</feature>
<evidence type="ECO:0000259" key="2">
    <source>
        <dbReference type="Pfam" id="PF00085"/>
    </source>
</evidence>
<organism evidence="4 5">
    <name type="scientific">Operophtera brumata</name>
    <name type="common">Winter moth</name>
    <name type="synonym">Phalaena brumata</name>
    <dbReference type="NCBI Taxonomy" id="104452"/>
    <lineage>
        <taxon>Eukaryota</taxon>
        <taxon>Metazoa</taxon>
        <taxon>Ecdysozoa</taxon>
        <taxon>Arthropoda</taxon>
        <taxon>Hexapoda</taxon>
        <taxon>Insecta</taxon>
        <taxon>Pterygota</taxon>
        <taxon>Neoptera</taxon>
        <taxon>Endopterygota</taxon>
        <taxon>Lepidoptera</taxon>
        <taxon>Glossata</taxon>
        <taxon>Ditrysia</taxon>
        <taxon>Geometroidea</taxon>
        <taxon>Geometridae</taxon>
        <taxon>Larentiinae</taxon>
        <taxon>Operophtera</taxon>
    </lineage>
</organism>
<dbReference type="Gene3D" id="3.40.30.10">
    <property type="entry name" value="Glutaredoxin"/>
    <property type="match status" value="2"/>
</dbReference>
<keyword evidence="5" id="KW-1185">Reference proteome</keyword>
<evidence type="ECO:0000259" key="3">
    <source>
        <dbReference type="Pfam" id="PF00462"/>
    </source>
</evidence>
<protein>
    <submittedName>
        <fullName evidence="4">Glutaredoxin</fullName>
    </submittedName>
</protein>
<name>A0A0L7LBG6_OPEBR</name>
<dbReference type="Pfam" id="PF00462">
    <property type="entry name" value="Glutaredoxin"/>
    <property type="match status" value="1"/>
</dbReference>
<dbReference type="CDD" id="cd02984">
    <property type="entry name" value="TRX_PICOT"/>
    <property type="match status" value="1"/>
</dbReference>
<dbReference type="InterPro" id="IPR002109">
    <property type="entry name" value="Glutaredoxin"/>
</dbReference>
<dbReference type="SUPFAM" id="SSF52833">
    <property type="entry name" value="Thioredoxin-like"/>
    <property type="match status" value="2"/>
</dbReference>
<dbReference type="STRING" id="104452.A0A0L7LBG6"/>
<dbReference type="GO" id="GO:0007030">
    <property type="term" value="P:Golgi organization"/>
    <property type="evidence" value="ECO:0007669"/>
    <property type="project" value="InterPro"/>
</dbReference>
<feature type="region of interest" description="Disordered" evidence="1">
    <location>
        <begin position="294"/>
        <end position="317"/>
    </location>
</feature>
<evidence type="ECO:0000313" key="5">
    <source>
        <dbReference type="Proteomes" id="UP000037510"/>
    </source>
</evidence>
<dbReference type="AlphaFoldDB" id="A0A0L7LBG6"/>
<accession>A0A0L7LBG6</accession>
<sequence length="557" mass="62269">MSVAKIETTECFAQFIKTPLLSVVHFSAEWAEQCKQVSDVLQELLKLPEIQSSGSRFGVCDAESLSEISLQYKIDSVPTVVLFKNGSQVDRVDGADAAQISSKVKIQCLGKAAPIQAPPVKLEDRLKALINRHNVMVFMKEVRQGLKEYSDWPTYPQLYVKGELVGGLDIIKELEANEMINKVRTAGDGMESDESVTETKKLIEIKADTKRKESLLPGRLIQVFPSSIIRNEKRKSINAKTPKFVPYEPYTAAVKPMTPKVPVKGVRKSKNNMDINTLISQMSQMNTDLNEFKPRSKLTSSSDKLEVNPETNSSENLELHKKVDNLSKENESLKDQLKQQVQVNKELKTMLVASMGEDLEIQVQSLNEDKKHLADALLSSAQHFLMVEELAECKNLLNTKAETLHQAIKQLLDERCRVRDMLLCTYSNLYTLHEKWLENIAISEYGSKVYNRPIGNLNFSATSPHSTNIIDLASVNVKLSDNISSSLEKQDISHVNSLPVFTDGEKNAENVMATPLNVNRLNEAPVNALVHHAYNNSSNNVRPVASCVHCNGKVQLL</sequence>
<proteinExistence type="predicted"/>
<dbReference type="EMBL" id="JTDY01001806">
    <property type="protein sequence ID" value="KOB72832.1"/>
    <property type="molecule type" value="Genomic_DNA"/>
</dbReference>
<dbReference type="PANTHER" id="PTHR13066:SF2">
    <property type="entry name" value="GOLGIN-45"/>
    <property type="match status" value="1"/>
</dbReference>
<dbReference type="Proteomes" id="UP000037510">
    <property type="component" value="Unassembled WGS sequence"/>
</dbReference>
<dbReference type="InterPro" id="IPR036249">
    <property type="entry name" value="Thioredoxin-like_sf"/>
</dbReference>
<reference evidence="4 5" key="1">
    <citation type="journal article" date="2015" name="Genome Biol. Evol.">
        <title>The genome of winter moth (Operophtera brumata) provides a genomic perspective on sexual dimorphism and phenology.</title>
        <authorList>
            <person name="Derks M.F."/>
            <person name="Smit S."/>
            <person name="Salis L."/>
            <person name="Schijlen E."/>
            <person name="Bossers A."/>
            <person name="Mateman C."/>
            <person name="Pijl A.S."/>
            <person name="de Ridder D."/>
            <person name="Groenen M.A."/>
            <person name="Visser M.E."/>
            <person name="Megens H.J."/>
        </authorList>
    </citation>
    <scope>NUCLEOTIDE SEQUENCE [LARGE SCALE GENOMIC DNA]</scope>
    <source>
        <strain evidence="4">WM2013NL</strain>
        <tissue evidence="4">Head and thorax</tissue>
    </source>
</reference>
<dbReference type="Pfam" id="PF00085">
    <property type="entry name" value="Thioredoxin"/>
    <property type="match status" value="1"/>
</dbReference>